<reference evidence="3" key="1">
    <citation type="submission" date="2016-06" db="EMBL/GenBank/DDBJ databases">
        <title>Parallel loss of symbiosis genes in relatives of nitrogen-fixing non-legume Parasponia.</title>
        <authorList>
            <person name="Van Velzen R."/>
            <person name="Holmer R."/>
            <person name="Bu F."/>
            <person name="Rutten L."/>
            <person name="Van Zeijl A."/>
            <person name="Liu W."/>
            <person name="Santuari L."/>
            <person name="Cao Q."/>
            <person name="Sharma T."/>
            <person name="Shen D."/>
            <person name="Roswanjaya Y."/>
            <person name="Wardhani T."/>
            <person name="Kalhor M.S."/>
            <person name="Jansen J."/>
            <person name="Van den Hoogen J."/>
            <person name="Gungor B."/>
            <person name="Hartog M."/>
            <person name="Hontelez J."/>
            <person name="Verver J."/>
            <person name="Yang W.-C."/>
            <person name="Schijlen E."/>
            <person name="Repin R."/>
            <person name="Schilthuizen M."/>
            <person name="Schranz E."/>
            <person name="Heidstra R."/>
            <person name="Miyata K."/>
            <person name="Fedorova E."/>
            <person name="Kohlen W."/>
            <person name="Bisseling T."/>
            <person name="Smit S."/>
            <person name="Geurts R."/>
        </authorList>
    </citation>
    <scope>NUCLEOTIDE SEQUENCE [LARGE SCALE GENOMIC DNA]</scope>
    <source>
        <strain evidence="3">cv. WU1-14</strain>
    </source>
</reference>
<name>A0A2P5B311_PARAD</name>
<evidence type="ECO:0000313" key="3">
    <source>
        <dbReference type="Proteomes" id="UP000237105"/>
    </source>
</evidence>
<keyword evidence="3" id="KW-1185">Reference proteome</keyword>
<dbReference type="AlphaFoldDB" id="A0A2P5B311"/>
<organism evidence="2 3">
    <name type="scientific">Parasponia andersonii</name>
    <name type="common">Sponia andersonii</name>
    <dbReference type="NCBI Taxonomy" id="3476"/>
    <lineage>
        <taxon>Eukaryota</taxon>
        <taxon>Viridiplantae</taxon>
        <taxon>Streptophyta</taxon>
        <taxon>Embryophyta</taxon>
        <taxon>Tracheophyta</taxon>
        <taxon>Spermatophyta</taxon>
        <taxon>Magnoliopsida</taxon>
        <taxon>eudicotyledons</taxon>
        <taxon>Gunneridae</taxon>
        <taxon>Pentapetalae</taxon>
        <taxon>rosids</taxon>
        <taxon>fabids</taxon>
        <taxon>Rosales</taxon>
        <taxon>Cannabaceae</taxon>
        <taxon>Parasponia</taxon>
    </lineage>
</organism>
<protein>
    <submittedName>
        <fullName evidence="2">Uncharacterized protein</fullName>
    </submittedName>
</protein>
<dbReference type="OrthoDB" id="10446472at2759"/>
<feature type="region of interest" description="Disordered" evidence="1">
    <location>
        <begin position="18"/>
        <end position="43"/>
    </location>
</feature>
<proteinExistence type="predicted"/>
<comment type="caution">
    <text evidence="2">The sequence shown here is derived from an EMBL/GenBank/DDBJ whole genome shotgun (WGS) entry which is preliminary data.</text>
</comment>
<evidence type="ECO:0000256" key="1">
    <source>
        <dbReference type="SAM" id="MobiDB-lite"/>
    </source>
</evidence>
<gene>
    <name evidence="2" type="ORF">PanWU01x14_276430</name>
</gene>
<dbReference type="Proteomes" id="UP000237105">
    <property type="component" value="Unassembled WGS sequence"/>
</dbReference>
<sequence>MQLRIRQASNEKIISAARASSTADHHQYEQNPTNLENPSFRKPIQRANNTAIGDRNLERKPSIPLRISSKKVLEREALLVHPNRRRRNFAEKARLIDTESRIHPQISSPNAIPKVEDHGIDRKIERTRVRF</sequence>
<accession>A0A2P5B311</accession>
<evidence type="ECO:0000313" key="2">
    <source>
        <dbReference type="EMBL" id="PON43169.1"/>
    </source>
</evidence>
<dbReference type="EMBL" id="JXTB01000376">
    <property type="protein sequence ID" value="PON43169.1"/>
    <property type="molecule type" value="Genomic_DNA"/>
</dbReference>